<dbReference type="PANTHER" id="PTHR43214:SF43">
    <property type="entry name" value="TWO-COMPONENT RESPONSE REGULATOR"/>
    <property type="match status" value="1"/>
</dbReference>
<dbReference type="InterPro" id="IPR000792">
    <property type="entry name" value="Tscrpt_reg_LuxR_C"/>
</dbReference>
<dbReference type="PROSITE" id="PS50110">
    <property type="entry name" value="RESPONSE_REGULATORY"/>
    <property type="match status" value="1"/>
</dbReference>
<dbReference type="SMART" id="SM00448">
    <property type="entry name" value="REC"/>
    <property type="match status" value="1"/>
</dbReference>
<dbReference type="InterPro" id="IPR001789">
    <property type="entry name" value="Sig_transdc_resp-reg_receiver"/>
</dbReference>
<evidence type="ECO:0000313" key="6">
    <source>
        <dbReference type="EMBL" id="SOC53758.1"/>
    </source>
</evidence>
<dbReference type="InterPro" id="IPR039420">
    <property type="entry name" value="WalR-like"/>
</dbReference>
<dbReference type="PANTHER" id="PTHR43214">
    <property type="entry name" value="TWO-COMPONENT RESPONSE REGULATOR"/>
    <property type="match status" value="1"/>
</dbReference>
<dbReference type="AlphaFoldDB" id="A0A285VJN9"/>
<dbReference type="EMBL" id="OBQK01000002">
    <property type="protein sequence ID" value="SOC53758.1"/>
    <property type="molecule type" value="Genomic_DNA"/>
</dbReference>
<evidence type="ECO:0000259" key="5">
    <source>
        <dbReference type="PROSITE" id="PS50110"/>
    </source>
</evidence>
<dbReference type="InterPro" id="IPR011006">
    <property type="entry name" value="CheY-like_superfamily"/>
</dbReference>
<keyword evidence="7" id="KW-1185">Reference proteome</keyword>
<dbReference type="SUPFAM" id="SSF46894">
    <property type="entry name" value="C-terminal effector domain of the bipartite response regulators"/>
    <property type="match status" value="1"/>
</dbReference>
<accession>A0A285VJN9</accession>
<evidence type="ECO:0000256" key="1">
    <source>
        <dbReference type="ARBA" id="ARBA00022553"/>
    </source>
</evidence>
<feature type="domain" description="Response regulatory" evidence="5">
    <location>
        <begin position="4"/>
        <end position="120"/>
    </location>
</feature>
<dbReference type="GO" id="GO:0003677">
    <property type="term" value="F:DNA binding"/>
    <property type="evidence" value="ECO:0007669"/>
    <property type="project" value="UniProtKB-KW"/>
</dbReference>
<dbReference type="RefSeq" id="WP_220388080.1">
    <property type="nucleotide sequence ID" value="NZ_OBQK01000002.1"/>
</dbReference>
<evidence type="ECO:0000256" key="2">
    <source>
        <dbReference type="ARBA" id="ARBA00023125"/>
    </source>
</evidence>
<dbReference type="SUPFAM" id="SSF52172">
    <property type="entry name" value="CheY-like"/>
    <property type="match status" value="1"/>
</dbReference>
<evidence type="ECO:0000259" key="4">
    <source>
        <dbReference type="PROSITE" id="PS50043"/>
    </source>
</evidence>
<gene>
    <name evidence="6" type="ORF">SAMN05421879_102116</name>
</gene>
<sequence>MSVRVLVVDDHPIFREGLLAALDGEPGVEVVGEAGSGEEALTEVVRLRPAVVLLDLNLPGVSGIEVTRILAQEHPEVRVLVLTMQADDESLFAAVRAGAAGYLLKGAHRQEVIRAVTAVAGGEAVFGAPVAGRILGQLTGQGSSGRAGAPFPQLSDREREILDLVAQGLGNQAIAARMHLAPKTVRNNVSTILQKVQAADRGEAIARARRVGLGRE</sequence>
<dbReference type="GO" id="GO:0000160">
    <property type="term" value="P:phosphorelay signal transduction system"/>
    <property type="evidence" value="ECO:0007669"/>
    <property type="project" value="InterPro"/>
</dbReference>
<dbReference type="Pfam" id="PF00072">
    <property type="entry name" value="Response_reg"/>
    <property type="match status" value="1"/>
</dbReference>
<dbReference type="Pfam" id="PF00196">
    <property type="entry name" value="GerE"/>
    <property type="match status" value="1"/>
</dbReference>
<evidence type="ECO:0000256" key="3">
    <source>
        <dbReference type="PROSITE-ProRule" id="PRU00169"/>
    </source>
</evidence>
<dbReference type="SMART" id="SM00421">
    <property type="entry name" value="HTH_LUXR"/>
    <property type="match status" value="1"/>
</dbReference>
<dbReference type="CDD" id="cd06170">
    <property type="entry name" value="LuxR_C_like"/>
    <property type="match status" value="1"/>
</dbReference>
<organism evidence="6 7">
    <name type="scientific">Ornithinimicrobium cerasi</name>
    <dbReference type="NCBI Taxonomy" id="2248773"/>
    <lineage>
        <taxon>Bacteria</taxon>
        <taxon>Bacillati</taxon>
        <taxon>Actinomycetota</taxon>
        <taxon>Actinomycetes</taxon>
        <taxon>Micrococcales</taxon>
        <taxon>Ornithinimicrobiaceae</taxon>
        <taxon>Ornithinimicrobium</taxon>
    </lineage>
</organism>
<keyword evidence="1 3" id="KW-0597">Phosphoprotein</keyword>
<reference evidence="7" key="1">
    <citation type="submission" date="2017-08" db="EMBL/GenBank/DDBJ databases">
        <authorList>
            <person name="Varghese N."/>
            <person name="Submissions S."/>
        </authorList>
    </citation>
    <scope>NUCLEOTIDE SEQUENCE [LARGE SCALE GENOMIC DNA]</scope>
    <source>
        <strain evidence="7">USBA17B2</strain>
    </source>
</reference>
<feature type="domain" description="HTH luxR-type" evidence="4">
    <location>
        <begin position="147"/>
        <end position="212"/>
    </location>
</feature>
<dbReference type="CDD" id="cd17535">
    <property type="entry name" value="REC_NarL-like"/>
    <property type="match status" value="1"/>
</dbReference>
<name>A0A285VJN9_9MICO</name>
<protein>
    <submittedName>
        <fullName evidence="6">Two component transcriptional regulator, LuxR family</fullName>
    </submittedName>
</protein>
<dbReference type="Proteomes" id="UP000219688">
    <property type="component" value="Unassembled WGS sequence"/>
</dbReference>
<evidence type="ECO:0000313" key="7">
    <source>
        <dbReference type="Proteomes" id="UP000219688"/>
    </source>
</evidence>
<proteinExistence type="predicted"/>
<dbReference type="GO" id="GO:0006355">
    <property type="term" value="P:regulation of DNA-templated transcription"/>
    <property type="evidence" value="ECO:0007669"/>
    <property type="project" value="InterPro"/>
</dbReference>
<dbReference type="PROSITE" id="PS50043">
    <property type="entry name" value="HTH_LUXR_2"/>
    <property type="match status" value="1"/>
</dbReference>
<dbReference type="PRINTS" id="PR00038">
    <property type="entry name" value="HTHLUXR"/>
</dbReference>
<dbReference type="InterPro" id="IPR058245">
    <property type="entry name" value="NreC/VraR/RcsB-like_REC"/>
</dbReference>
<feature type="modified residue" description="4-aspartylphosphate" evidence="3">
    <location>
        <position position="55"/>
    </location>
</feature>
<dbReference type="InterPro" id="IPR016032">
    <property type="entry name" value="Sig_transdc_resp-reg_C-effctor"/>
</dbReference>
<dbReference type="Gene3D" id="3.40.50.2300">
    <property type="match status" value="1"/>
</dbReference>
<keyword evidence="2" id="KW-0238">DNA-binding</keyword>